<evidence type="ECO:0000313" key="3">
    <source>
        <dbReference type="Proteomes" id="UP000237194"/>
    </source>
</evidence>
<organism evidence="2 3">
    <name type="scientific">Pseudomonas putida</name>
    <name type="common">Arthrobacter siderocapsulatus</name>
    <dbReference type="NCBI Taxonomy" id="303"/>
    <lineage>
        <taxon>Bacteria</taxon>
        <taxon>Pseudomonadati</taxon>
        <taxon>Pseudomonadota</taxon>
        <taxon>Gammaproteobacteria</taxon>
        <taxon>Pseudomonadales</taxon>
        <taxon>Pseudomonadaceae</taxon>
        <taxon>Pseudomonas</taxon>
    </lineage>
</organism>
<evidence type="ECO:0000313" key="2">
    <source>
        <dbReference type="EMBL" id="POF89863.1"/>
    </source>
</evidence>
<reference evidence="2 3" key="1">
    <citation type="submission" date="2016-08" db="EMBL/GenBank/DDBJ databases">
        <authorList>
            <person name="Seilhamer J.J."/>
        </authorList>
    </citation>
    <scope>NUCLEOTIDE SEQUENCE [LARGE SCALE GENOMIC DNA]</scope>
    <source>
        <strain evidence="2 3">KT-27</strain>
    </source>
</reference>
<dbReference type="Pfam" id="PF13561">
    <property type="entry name" value="adh_short_C2"/>
    <property type="match status" value="1"/>
</dbReference>
<reference evidence="2 3" key="2">
    <citation type="submission" date="2018-03" db="EMBL/GenBank/DDBJ databases">
        <title>Draft genome of Pseudomonas putida strain KT-27.</title>
        <authorList>
            <person name="Yoshizawa S."/>
            <person name="Khan N.H."/>
            <person name="Nishimura M."/>
            <person name="Chiura H.X."/>
            <person name="Ogura Y."/>
            <person name="Hayashi T."/>
            <person name="Kogure K."/>
        </authorList>
    </citation>
    <scope>NUCLEOTIDE SEQUENCE [LARGE SCALE GENOMIC DNA]</scope>
    <source>
        <strain evidence="2 3">KT-27</strain>
    </source>
</reference>
<dbReference type="PROSITE" id="PS00061">
    <property type="entry name" value="ADH_SHORT"/>
    <property type="match status" value="1"/>
</dbReference>
<dbReference type="EMBL" id="MIND01000018">
    <property type="protein sequence ID" value="POF89863.1"/>
    <property type="molecule type" value="Genomic_DNA"/>
</dbReference>
<dbReference type="AlphaFoldDB" id="A0A2S3WFZ6"/>
<dbReference type="GO" id="GO:0032787">
    <property type="term" value="P:monocarboxylic acid metabolic process"/>
    <property type="evidence" value="ECO:0007669"/>
    <property type="project" value="UniProtKB-ARBA"/>
</dbReference>
<name>A0A2S3WFZ6_PSEPU</name>
<dbReference type="RefSeq" id="WP_103437868.1">
    <property type="nucleotide sequence ID" value="NZ_MIND01000018.1"/>
</dbReference>
<dbReference type="PRINTS" id="PR00080">
    <property type="entry name" value="SDRFAMILY"/>
</dbReference>
<dbReference type="SUPFAM" id="SSF51735">
    <property type="entry name" value="NAD(P)-binding Rossmann-fold domains"/>
    <property type="match status" value="1"/>
</dbReference>
<dbReference type="PRINTS" id="PR00081">
    <property type="entry name" value="GDHRDH"/>
</dbReference>
<dbReference type="NCBIfam" id="NF009466">
    <property type="entry name" value="PRK12826.1-2"/>
    <property type="match status" value="1"/>
</dbReference>
<dbReference type="FunFam" id="3.40.50.720:FF:000084">
    <property type="entry name" value="Short-chain dehydrogenase reductase"/>
    <property type="match status" value="1"/>
</dbReference>
<dbReference type="InterPro" id="IPR002347">
    <property type="entry name" value="SDR_fam"/>
</dbReference>
<comment type="similarity">
    <text evidence="1">Belongs to the short-chain dehydrogenases/reductases (SDR) family.</text>
</comment>
<dbReference type="NCBIfam" id="NF005559">
    <property type="entry name" value="PRK07231.1"/>
    <property type="match status" value="1"/>
</dbReference>
<proteinExistence type="inferred from homology"/>
<comment type="caution">
    <text evidence="2">The sequence shown here is derived from an EMBL/GenBank/DDBJ whole genome shotgun (WGS) entry which is preliminary data.</text>
</comment>
<evidence type="ECO:0000256" key="1">
    <source>
        <dbReference type="ARBA" id="ARBA00006484"/>
    </source>
</evidence>
<dbReference type="InterPro" id="IPR050259">
    <property type="entry name" value="SDR"/>
</dbReference>
<accession>A0A2S3WFZ6</accession>
<dbReference type="InterPro" id="IPR020904">
    <property type="entry name" value="Sc_DH/Rdtase_CS"/>
</dbReference>
<dbReference type="PANTHER" id="PTHR42879:SF2">
    <property type="entry name" value="3-OXOACYL-[ACYL-CARRIER-PROTEIN] REDUCTASE FABG"/>
    <property type="match status" value="1"/>
</dbReference>
<sequence>MSQAAKTTTRNAPGYGRVAVVTGAAMGIGAAIAERLGHDGHTVVVADINLAAAEEMVAGLRVQGIEAQAMAIDVGDAQSISALFAALRERFGRCDVLVNNAGVARTQAFLDTELEGWQRLMNINLTGTLLCSQHAAQLMRERGWGRIVNVASISGMRASMGRTAYGTSKAAVIGLTRQMAVELAEHGITVNGIAPGPVDTPLTQALHSAATRESYARAVPLRRYGTPAEMAGAVAFLASEDASYISGHVIPVDGGFMASGILEI</sequence>
<dbReference type="Proteomes" id="UP000237194">
    <property type="component" value="Unassembled WGS sequence"/>
</dbReference>
<dbReference type="PANTHER" id="PTHR42879">
    <property type="entry name" value="3-OXOACYL-(ACYL-CARRIER-PROTEIN) REDUCTASE"/>
    <property type="match status" value="1"/>
</dbReference>
<dbReference type="InterPro" id="IPR036291">
    <property type="entry name" value="NAD(P)-bd_dom_sf"/>
</dbReference>
<protein>
    <submittedName>
        <fullName evidence="2">Oxidoreductase</fullName>
    </submittedName>
</protein>
<dbReference type="Gene3D" id="3.40.50.720">
    <property type="entry name" value="NAD(P)-binding Rossmann-like Domain"/>
    <property type="match status" value="1"/>
</dbReference>
<gene>
    <name evidence="2" type="ORF">BGP80_18650</name>
</gene>